<protein>
    <submittedName>
        <fullName evidence="1">Uncharacterized protein</fullName>
    </submittedName>
</protein>
<dbReference type="RefSeq" id="WP_088878407.1">
    <property type="nucleotide sequence ID" value="NZ_CP018309.1"/>
</dbReference>
<name>A0AAN1FKX6_9VIBR</name>
<dbReference type="EMBL" id="CP018309">
    <property type="protein sequence ID" value="ASI92465.1"/>
    <property type="molecule type" value="Genomic_DNA"/>
</dbReference>
<dbReference type="Proteomes" id="UP000197092">
    <property type="component" value="Chromosome 2"/>
</dbReference>
<accession>A0AAN1FKX6</accession>
<reference evidence="2" key="1">
    <citation type="submission" date="2016-12" db="EMBL/GenBank/DDBJ databases">
        <title>Comparative genomic analysis reveals the diversity, evolution, and environmental adaptation strategies of the genus Vibrio.</title>
        <authorList>
            <person name="Lin H."/>
            <person name="Wang X."/>
            <person name="Zhang X.-H."/>
        </authorList>
    </citation>
    <scope>NUCLEOTIDE SEQUENCE [LARGE SCALE GENOMIC DNA]</scope>
    <source>
        <strain evidence="2">QT6D1</strain>
    </source>
</reference>
<dbReference type="AlphaFoldDB" id="A0AAN1FKX6"/>
<organism evidence="1 2">
    <name type="scientific">Vibrio mediterranei</name>
    <dbReference type="NCBI Taxonomy" id="689"/>
    <lineage>
        <taxon>Bacteria</taxon>
        <taxon>Pseudomonadati</taxon>
        <taxon>Pseudomonadota</taxon>
        <taxon>Gammaproteobacteria</taxon>
        <taxon>Vibrionales</taxon>
        <taxon>Vibrionaceae</taxon>
        <taxon>Vibrio</taxon>
    </lineage>
</organism>
<proteinExistence type="predicted"/>
<evidence type="ECO:0000313" key="2">
    <source>
        <dbReference type="Proteomes" id="UP000197092"/>
    </source>
</evidence>
<evidence type="ECO:0000313" key="1">
    <source>
        <dbReference type="EMBL" id="ASI92465.1"/>
    </source>
</evidence>
<sequence>MSLSVDTRYGKVTVSKPYYSFILWGEVVSVTLFKPENCPNGYGVCKEFVASRTKKIHTRRFLEEFAKQAAAIF</sequence>
<dbReference type="KEGG" id="vsh:BSZ05_21950"/>
<gene>
    <name evidence="1" type="ORF">BSZ05_21950</name>
</gene>